<dbReference type="EMBL" id="VLNR01000041">
    <property type="protein sequence ID" value="TSE06740.1"/>
    <property type="molecule type" value="Genomic_DNA"/>
</dbReference>
<proteinExistence type="predicted"/>
<keyword evidence="3" id="KW-1185">Reference proteome</keyword>
<comment type="caution">
    <text evidence="2">The sequence shown here is derived from an EMBL/GenBank/DDBJ whole genome shotgun (WGS) entry which is preliminary data.</text>
</comment>
<evidence type="ECO:0000256" key="1">
    <source>
        <dbReference type="SAM" id="SignalP"/>
    </source>
</evidence>
<evidence type="ECO:0000313" key="3">
    <source>
        <dbReference type="Proteomes" id="UP000318833"/>
    </source>
</evidence>
<keyword evidence="1" id="KW-0732">Signal</keyword>
<evidence type="ECO:0000313" key="2">
    <source>
        <dbReference type="EMBL" id="TSE06740.1"/>
    </source>
</evidence>
<dbReference type="SUPFAM" id="SSF82171">
    <property type="entry name" value="DPP6 N-terminal domain-like"/>
    <property type="match status" value="1"/>
</dbReference>
<protein>
    <recommendedName>
        <fullName evidence="4">Exo-alpha-sialidase</fullName>
    </recommendedName>
</protein>
<feature type="chain" id="PRO_5021885482" description="Exo-alpha-sialidase" evidence="1">
    <location>
        <begin position="26"/>
        <end position="299"/>
    </location>
</feature>
<sequence>MVMKKKASCILIICCFMFFSYNICAQQQPQINYFDSEPPPADAAVLFAEGIISLKNRWEEKITFSPDGKECFFGRHPDGGNNYFKPKLMHSIFENGKWSTPKIAKFTDNKIIGYPLFSADGKKIFMEQPIDNGAIARIVFSEKENNTWSEVDSIIPNIKAKKGFGLAQLTKNNTFYFYDRHLYNAYSSKFKNGKYSKPKLLPYRINPCAEFFISPNDDYIIFKPLHWSNPFHISFKNDQGKWSLPLKLNQSYFTKNPITGYGPYVSPDGKYFFFGKDGDIYWVKTDFIEVLRKKSQSNL</sequence>
<dbReference type="InterPro" id="IPR011659">
    <property type="entry name" value="WD40"/>
</dbReference>
<reference evidence="2 3" key="1">
    <citation type="submission" date="2019-07" db="EMBL/GenBank/DDBJ databases">
        <title>The draft genome sequence of Aquimarina algiphila M91.</title>
        <authorList>
            <person name="Meng X."/>
        </authorList>
    </citation>
    <scope>NUCLEOTIDE SEQUENCE [LARGE SCALE GENOMIC DNA]</scope>
    <source>
        <strain evidence="2 3">M91</strain>
    </source>
</reference>
<evidence type="ECO:0008006" key="4">
    <source>
        <dbReference type="Google" id="ProtNLM"/>
    </source>
</evidence>
<feature type="signal peptide" evidence="1">
    <location>
        <begin position="1"/>
        <end position="25"/>
    </location>
</feature>
<accession>A0A554VH35</accession>
<organism evidence="2 3">
    <name type="scientific">Aquimarina algiphila</name>
    <dbReference type="NCBI Taxonomy" id="2047982"/>
    <lineage>
        <taxon>Bacteria</taxon>
        <taxon>Pseudomonadati</taxon>
        <taxon>Bacteroidota</taxon>
        <taxon>Flavobacteriia</taxon>
        <taxon>Flavobacteriales</taxon>
        <taxon>Flavobacteriaceae</taxon>
        <taxon>Aquimarina</taxon>
    </lineage>
</organism>
<name>A0A554VH35_9FLAO</name>
<dbReference type="AlphaFoldDB" id="A0A554VH35"/>
<dbReference type="Proteomes" id="UP000318833">
    <property type="component" value="Unassembled WGS sequence"/>
</dbReference>
<dbReference type="Pfam" id="PF07676">
    <property type="entry name" value="PD40"/>
    <property type="match status" value="1"/>
</dbReference>
<gene>
    <name evidence="2" type="ORF">FOF46_18160</name>
</gene>
<dbReference type="OrthoDB" id="9809364at2"/>